<dbReference type="Pfam" id="PF12833">
    <property type="entry name" value="HTH_18"/>
    <property type="match status" value="1"/>
</dbReference>
<protein>
    <recommendedName>
        <fullName evidence="14">Regulatory protein of adaptive response</fullName>
    </recommendedName>
</protein>
<dbReference type="InterPro" id="IPR036388">
    <property type="entry name" value="WH-like_DNA-bd_sf"/>
</dbReference>
<comment type="similarity">
    <text evidence="13">In the C-terminal section; belongs to the MGMT family.</text>
</comment>
<feature type="binding site" evidence="17">
    <location>
        <position position="42"/>
    </location>
    <ligand>
        <name>Zn(2+)</name>
        <dbReference type="ChEBI" id="CHEBI:29105"/>
    </ligand>
</feature>
<dbReference type="Pfam" id="PF02870">
    <property type="entry name" value="Methyltransf_1N"/>
    <property type="match status" value="1"/>
</dbReference>
<proteinExistence type="inferred from homology"/>
<feature type="binding site" evidence="16">
    <location>
        <position position="45"/>
    </location>
    <ligand>
        <name>DNA</name>
        <dbReference type="ChEBI" id="CHEBI:16991"/>
    </ligand>
</feature>
<name>A0ABD4K9Y1_9ENTR</name>
<feature type="binding site" evidence="16">
    <location>
        <position position="34"/>
    </location>
    <ligand>
        <name>DNA</name>
        <dbReference type="ChEBI" id="CHEBI:16991"/>
    </ligand>
</feature>
<dbReference type="InterPro" id="IPR004026">
    <property type="entry name" value="Ada_DNA_repair_Zn-bd"/>
</dbReference>
<keyword evidence="11" id="KW-0234">DNA repair</keyword>
<dbReference type="GO" id="GO:0003908">
    <property type="term" value="F:methylated-DNA-[protein]-cysteine S-methyltransferase activity"/>
    <property type="evidence" value="ECO:0007669"/>
    <property type="project" value="UniProtKB-EC"/>
</dbReference>
<evidence type="ECO:0000256" key="15">
    <source>
        <dbReference type="PIRSR" id="PIRSR000409-1"/>
    </source>
</evidence>
<keyword evidence="8 19" id="KW-0238">DNA-binding</keyword>
<dbReference type="SUPFAM" id="SSF46767">
    <property type="entry name" value="Methylated DNA-protein cysteine methyltransferase, C-terminal domain"/>
    <property type="match status" value="1"/>
</dbReference>
<dbReference type="Gene3D" id="3.30.160.70">
    <property type="entry name" value="Methylated DNA-protein cysteine methyltransferase domain"/>
    <property type="match status" value="1"/>
</dbReference>
<evidence type="ECO:0000256" key="16">
    <source>
        <dbReference type="PIRSR" id="PIRSR000409-2"/>
    </source>
</evidence>
<evidence type="ECO:0000256" key="4">
    <source>
        <dbReference type="ARBA" id="ARBA00022723"/>
    </source>
</evidence>
<dbReference type="InterPro" id="IPR035451">
    <property type="entry name" value="Ada-like_dom_sf"/>
</dbReference>
<evidence type="ECO:0000256" key="13">
    <source>
        <dbReference type="ARBA" id="ARBA00060908"/>
    </source>
</evidence>
<dbReference type="CDD" id="cd06445">
    <property type="entry name" value="ATase"/>
    <property type="match status" value="1"/>
</dbReference>
<evidence type="ECO:0000313" key="19">
    <source>
        <dbReference type="EMBL" id="MBF4178310.1"/>
    </source>
</evidence>
<keyword evidence="10" id="KW-0804">Transcription</keyword>
<evidence type="ECO:0000313" key="20">
    <source>
        <dbReference type="Proteomes" id="UP000628560"/>
    </source>
</evidence>
<dbReference type="InterPro" id="IPR036631">
    <property type="entry name" value="MGMT_N_sf"/>
</dbReference>
<dbReference type="InterPro" id="IPR009057">
    <property type="entry name" value="Homeodomain-like_sf"/>
</dbReference>
<dbReference type="InterPro" id="IPR018060">
    <property type="entry name" value="HTH_AraC"/>
</dbReference>
<reference evidence="19 20" key="1">
    <citation type="submission" date="2020-11" db="EMBL/GenBank/DDBJ databases">
        <title>Identification of Lelliottia nimipressuralis from Wound Infection by Whole Genome-Based Bacterial Identification.</title>
        <authorList>
            <person name="Navarathna D.H."/>
            <person name="Choi H."/>
            <person name="Jinadatha C."/>
            <person name="Chatterjee P."/>
            <person name="Hwang M."/>
        </authorList>
    </citation>
    <scope>NUCLEOTIDE SEQUENCE [LARGE SCALE GENOMIC DNA]</scope>
    <source>
        <strain evidence="19 20">DN2020</strain>
    </source>
</reference>
<comment type="catalytic activity">
    <reaction evidence="12">
        <text>a 6-O-methyl-2'-deoxyguanosine in DNA + L-cysteinyl-[protein] = S-methyl-L-cysteinyl-[protein] + a 2'-deoxyguanosine in DNA</text>
        <dbReference type="Rhea" id="RHEA:24000"/>
        <dbReference type="Rhea" id="RHEA-COMP:10131"/>
        <dbReference type="Rhea" id="RHEA-COMP:10132"/>
        <dbReference type="Rhea" id="RHEA-COMP:11367"/>
        <dbReference type="Rhea" id="RHEA-COMP:11368"/>
        <dbReference type="ChEBI" id="CHEBI:29950"/>
        <dbReference type="ChEBI" id="CHEBI:82612"/>
        <dbReference type="ChEBI" id="CHEBI:85445"/>
        <dbReference type="ChEBI" id="CHEBI:85448"/>
        <dbReference type="EC" id="2.1.1.63"/>
    </reaction>
</comment>
<dbReference type="PROSITE" id="PS00374">
    <property type="entry name" value="MGMT"/>
    <property type="match status" value="1"/>
</dbReference>
<feature type="domain" description="HTH araC/xylS-type" evidence="18">
    <location>
        <begin position="94"/>
        <end position="183"/>
    </location>
</feature>
<dbReference type="SMART" id="SM00342">
    <property type="entry name" value="HTH_ARAC"/>
    <property type="match status" value="1"/>
</dbReference>
<dbReference type="InterPro" id="IPR001497">
    <property type="entry name" value="MethylDNA_cys_MeTrfase_AS"/>
</dbReference>
<dbReference type="FunFam" id="1.10.10.10:FF:000410">
    <property type="entry name" value="ADA regulatory protein, putative"/>
    <property type="match status" value="1"/>
</dbReference>
<dbReference type="NCBIfam" id="NF011964">
    <property type="entry name" value="PRK15435.1"/>
    <property type="match status" value="1"/>
</dbReference>
<sequence>MKNLILNTDEERWLAVLARDSSADNQFVFAVQTTGIFCRPSCRARHALRKNVRFFPDALHAEQAGFRPCKRCAPDKADPQAAKMAKIEKACRLLEEDSALTLNALAEAVAMSPFHFHRLFKSHTGMTPKSWQQAARARRLRAALTQGDTITDSVLAAGFPDSSSYYRKADDVLGMTAKQYRNGGNDVTVRYAISDCELGRCLVAESERGICAILLGDNDDALAEEIHTLFPHAQQEMPEGNFAGRLHQVITSLDNSGTALALPLDIRGTAFQQQVWQALRAIPCGETASYQQVASAIGKPNAVRAVASACAANKLAIVIPCHRVVRNDGALSGYRWGTARKAQLLQREAKNQEE</sequence>
<comment type="caution">
    <text evidence="19">The sequence shown here is derived from an EMBL/GenBank/DDBJ whole genome shotgun (WGS) entry which is preliminary data.</text>
</comment>
<evidence type="ECO:0000256" key="12">
    <source>
        <dbReference type="ARBA" id="ARBA00049348"/>
    </source>
</evidence>
<evidence type="ECO:0000256" key="9">
    <source>
        <dbReference type="ARBA" id="ARBA00023159"/>
    </source>
</evidence>
<keyword evidence="7" id="KW-0805">Transcription regulation</keyword>
<dbReference type="GO" id="GO:0003677">
    <property type="term" value="F:DNA binding"/>
    <property type="evidence" value="ECO:0007669"/>
    <property type="project" value="UniProtKB-KW"/>
</dbReference>
<dbReference type="RefSeq" id="WP_194513031.1">
    <property type="nucleotide sequence ID" value="NZ_JADIXP010000005.1"/>
</dbReference>
<keyword evidence="2 19" id="KW-0489">Methyltransferase</keyword>
<feature type="binding site" evidence="16">
    <location>
        <position position="67"/>
    </location>
    <ligand>
        <name>DNA</name>
        <dbReference type="ChEBI" id="CHEBI:16991"/>
    </ligand>
</feature>
<feature type="active site" description="Nucleophile; methyl group acceptor from either O6-methylguanine or O4-methylthymine" evidence="15">
    <location>
        <position position="321"/>
    </location>
</feature>
<keyword evidence="6 16" id="KW-0862">Zinc</keyword>
<dbReference type="PIRSF" id="PIRSF000409">
    <property type="entry name" value="Ada"/>
    <property type="match status" value="1"/>
</dbReference>
<dbReference type="Gene3D" id="3.40.10.10">
    <property type="entry name" value="DNA Methylphosphotriester Repair Domain"/>
    <property type="match status" value="1"/>
</dbReference>
<keyword evidence="4 16" id="KW-0479">Metal-binding</keyword>
<dbReference type="Proteomes" id="UP000628560">
    <property type="component" value="Unassembled WGS sequence"/>
</dbReference>
<dbReference type="Gene3D" id="1.10.10.60">
    <property type="entry name" value="Homeodomain-like"/>
    <property type="match status" value="1"/>
</dbReference>
<dbReference type="InterPro" id="IPR008332">
    <property type="entry name" value="MethylG_MeTrfase_N"/>
</dbReference>
<keyword evidence="5" id="KW-0227">DNA damage</keyword>
<dbReference type="SUPFAM" id="SSF57884">
    <property type="entry name" value="Ada DNA repair protein, N-terminal domain (N-Ada 10)"/>
    <property type="match status" value="1"/>
</dbReference>
<evidence type="ECO:0000256" key="1">
    <source>
        <dbReference type="ARBA" id="ARBA00001286"/>
    </source>
</evidence>
<dbReference type="PANTHER" id="PTHR10815:SF14">
    <property type="entry name" value="BIFUNCTIONAL TRANSCRIPTIONAL ACTIVATOR_DNA REPAIR ENZYME ADA"/>
    <property type="match status" value="1"/>
</dbReference>
<dbReference type="AlphaFoldDB" id="A0ABD4K9Y1"/>
<dbReference type="Gene3D" id="1.10.10.10">
    <property type="entry name" value="Winged helix-like DNA-binding domain superfamily/Winged helix DNA-binding domain"/>
    <property type="match status" value="1"/>
</dbReference>
<dbReference type="InterPro" id="IPR014048">
    <property type="entry name" value="MethylDNA_cys_MeTrfase_DNA-bd"/>
</dbReference>
<dbReference type="PROSITE" id="PS01124">
    <property type="entry name" value="HTH_ARAC_FAMILY_2"/>
    <property type="match status" value="1"/>
</dbReference>
<accession>A0ABD4K9Y1</accession>
<feature type="active site" description="Nucleophile; methyl group acceptor from methylphosphotriester" evidence="15">
    <location>
        <position position="38"/>
    </location>
</feature>
<dbReference type="InterPro" id="IPR036217">
    <property type="entry name" value="MethylDNA_cys_MeTrfase_DNAb"/>
</dbReference>
<comment type="cofactor">
    <cofactor evidence="16">
        <name>Zn(2+)</name>
        <dbReference type="ChEBI" id="CHEBI:29105"/>
    </cofactor>
    <text evidence="16">Binds 1 zinc ion per subunit.</text>
</comment>
<feature type="binding site" evidence="17">
    <location>
        <position position="69"/>
    </location>
    <ligand>
        <name>Zn(2+)</name>
        <dbReference type="ChEBI" id="CHEBI:29105"/>
    </ligand>
</feature>
<evidence type="ECO:0000256" key="10">
    <source>
        <dbReference type="ARBA" id="ARBA00023163"/>
    </source>
</evidence>
<dbReference type="GO" id="GO:0032259">
    <property type="term" value="P:methylation"/>
    <property type="evidence" value="ECO:0007669"/>
    <property type="project" value="UniProtKB-KW"/>
</dbReference>
<keyword evidence="3" id="KW-0808">Transferase</keyword>
<dbReference type="EMBL" id="JADIXP010000005">
    <property type="protein sequence ID" value="MBF4178310.1"/>
    <property type="molecule type" value="Genomic_DNA"/>
</dbReference>
<dbReference type="Pfam" id="PF02805">
    <property type="entry name" value="Ada_Zn_binding"/>
    <property type="match status" value="1"/>
</dbReference>
<evidence type="ECO:0000256" key="17">
    <source>
        <dbReference type="PIRSR" id="PIRSR000409-3"/>
    </source>
</evidence>
<feature type="binding site" evidence="16">
    <location>
        <position position="43"/>
    </location>
    <ligand>
        <name>DNA</name>
        <dbReference type="ChEBI" id="CHEBI:16991"/>
    </ligand>
</feature>
<dbReference type="Pfam" id="PF01035">
    <property type="entry name" value="DNA_binding_1"/>
    <property type="match status" value="1"/>
</dbReference>
<dbReference type="NCBIfam" id="TIGR00589">
    <property type="entry name" value="ogt"/>
    <property type="match status" value="1"/>
</dbReference>
<evidence type="ECO:0000256" key="5">
    <source>
        <dbReference type="ARBA" id="ARBA00022763"/>
    </source>
</evidence>
<dbReference type="SUPFAM" id="SSF46689">
    <property type="entry name" value="Homeodomain-like"/>
    <property type="match status" value="1"/>
</dbReference>
<dbReference type="GO" id="GO:0046872">
    <property type="term" value="F:metal ion binding"/>
    <property type="evidence" value="ECO:0007669"/>
    <property type="project" value="UniProtKB-KW"/>
</dbReference>
<dbReference type="SUPFAM" id="SSF53155">
    <property type="entry name" value="Methylated DNA-protein cysteine methyltransferase domain"/>
    <property type="match status" value="1"/>
</dbReference>
<evidence type="ECO:0000259" key="18">
    <source>
        <dbReference type="PROSITE" id="PS01124"/>
    </source>
</evidence>
<dbReference type="FunFam" id="3.40.10.10:FF:000001">
    <property type="entry name" value="DNA-3-methyladenine glycosylase 2"/>
    <property type="match status" value="1"/>
</dbReference>
<comment type="catalytic activity">
    <reaction evidence="1">
        <text>a 4-O-methyl-thymidine in DNA + L-cysteinyl-[protein] = a thymidine in DNA + S-methyl-L-cysteinyl-[protein]</text>
        <dbReference type="Rhea" id="RHEA:53428"/>
        <dbReference type="Rhea" id="RHEA-COMP:10131"/>
        <dbReference type="Rhea" id="RHEA-COMP:10132"/>
        <dbReference type="Rhea" id="RHEA-COMP:13555"/>
        <dbReference type="Rhea" id="RHEA-COMP:13556"/>
        <dbReference type="ChEBI" id="CHEBI:29950"/>
        <dbReference type="ChEBI" id="CHEBI:82612"/>
        <dbReference type="ChEBI" id="CHEBI:137386"/>
        <dbReference type="ChEBI" id="CHEBI:137387"/>
        <dbReference type="EC" id="2.1.1.63"/>
    </reaction>
</comment>
<gene>
    <name evidence="19" type="primary">ada</name>
    <name evidence="19" type="ORF">ISP11_10575</name>
</gene>
<organism evidence="19 20">
    <name type="scientific">Lelliottia nimipressuralis</name>
    <dbReference type="NCBI Taxonomy" id="69220"/>
    <lineage>
        <taxon>Bacteria</taxon>
        <taxon>Pseudomonadati</taxon>
        <taxon>Pseudomonadota</taxon>
        <taxon>Gammaproteobacteria</taxon>
        <taxon>Enterobacterales</taxon>
        <taxon>Enterobacteriaceae</taxon>
        <taxon>Lelliottia</taxon>
    </lineage>
</organism>
<evidence type="ECO:0000256" key="2">
    <source>
        <dbReference type="ARBA" id="ARBA00022603"/>
    </source>
</evidence>
<evidence type="ECO:0000256" key="11">
    <source>
        <dbReference type="ARBA" id="ARBA00023204"/>
    </source>
</evidence>
<dbReference type="InterPro" id="IPR016221">
    <property type="entry name" value="Bifunct_regulatory_prot_Ada"/>
</dbReference>
<keyword evidence="9" id="KW-0010">Activator</keyword>
<evidence type="ECO:0000256" key="7">
    <source>
        <dbReference type="ARBA" id="ARBA00023015"/>
    </source>
</evidence>
<feature type="binding site" evidence="17">
    <location>
        <position position="72"/>
    </location>
    <ligand>
        <name>Zn(2+)</name>
        <dbReference type="ChEBI" id="CHEBI:29105"/>
    </ligand>
</feature>
<evidence type="ECO:0000256" key="3">
    <source>
        <dbReference type="ARBA" id="ARBA00022679"/>
    </source>
</evidence>
<dbReference type="PANTHER" id="PTHR10815">
    <property type="entry name" value="METHYLATED-DNA--PROTEIN-CYSTEINE METHYLTRANSFERASE"/>
    <property type="match status" value="1"/>
</dbReference>
<evidence type="ECO:0000256" key="14">
    <source>
        <dbReference type="ARBA" id="ARBA00078299"/>
    </source>
</evidence>
<evidence type="ECO:0000256" key="8">
    <source>
        <dbReference type="ARBA" id="ARBA00023125"/>
    </source>
</evidence>
<feature type="binding site" evidence="17">
    <location>
        <position position="38"/>
    </location>
    <ligand>
        <name>Zn(2+)</name>
        <dbReference type="ChEBI" id="CHEBI:29105"/>
    </ligand>
</feature>
<evidence type="ECO:0000256" key="6">
    <source>
        <dbReference type="ARBA" id="ARBA00022833"/>
    </source>
</evidence>
<dbReference type="GO" id="GO:0006307">
    <property type="term" value="P:DNA alkylation repair"/>
    <property type="evidence" value="ECO:0007669"/>
    <property type="project" value="UniProtKB-ARBA"/>
</dbReference>